<reference evidence="2 3" key="1">
    <citation type="submission" date="2019-03" db="EMBL/GenBank/DDBJ databases">
        <title>Single cell metagenomics reveals metabolic interactions within the superorganism composed of flagellate Streblomastix strix and complex community of Bacteroidetes bacteria on its surface.</title>
        <authorList>
            <person name="Treitli S.C."/>
            <person name="Kolisko M."/>
            <person name="Husnik F."/>
            <person name="Keeling P."/>
            <person name="Hampl V."/>
        </authorList>
    </citation>
    <scope>NUCLEOTIDE SEQUENCE [LARGE SCALE GENOMIC DNA]</scope>
    <source>
        <strain evidence="2">ST1C</strain>
    </source>
</reference>
<evidence type="ECO:0000256" key="1">
    <source>
        <dbReference type="SAM" id="MobiDB-lite"/>
    </source>
</evidence>
<proteinExistence type="predicted"/>
<name>A0A5J4VYS8_9EUKA</name>
<dbReference type="AlphaFoldDB" id="A0A5J4VYS8"/>
<evidence type="ECO:0000313" key="2">
    <source>
        <dbReference type="EMBL" id="KAA6387797.1"/>
    </source>
</evidence>
<protein>
    <submittedName>
        <fullName evidence="2">Uncharacterized protein</fullName>
    </submittedName>
</protein>
<feature type="compositionally biased region" description="Polar residues" evidence="1">
    <location>
        <begin position="55"/>
        <end position="67"/>
    </location>
</feature>
<gene>
    <name evidence="2" type="ORF">EZS28_016678</name>
</gene>
<feature type="region of interest" description="Disordered" evidence="1">
    <location>
        <begin position="55"/>
        <end position="80"/>
    </location>
</feature>
<dbReference type="Proteomes" id="UP000324800">
    <property type="component" value="Unassembled WGS sequence"/>
</dbReference>
<sequence>MISRDMLLPSRGGTGISNNIGNPLYLVWGANQEKYQEFMENEFITPRQYTAYKTNRSNGTNITQSAKGMSRTLKEKEMSSERYERKKKILELSINTKEREGFKLFNQPFNQNANVNINMNMNQNQSSAAAQAIAANSGLNLSAGSSKRNINNNNNINNTIQITSPNNFSPKIIPSFDRSSGVAQVERGTNHVSGFG</sequence>
<dbReference type="EMBL" id="SNRW01004235">
    <property type="protein sequence ID" value="KAA6387797.1"/>
    <property type="molecule type" value="Genomic_DNA"/>
</dbReference>
<comment type="caution">
    <text evidence="2">The sequence shown here is derived from an EMBL/GenBank/DDBJ whole genome shotgun (WGS) entry which is preliminary data.</text>
</comment>
<accession>A0A5J4VYS8</accession>
<evidence type="ECO:0000313" key="3">
    <source>
        <dbReference type="Proteomes" id="UP000324800"/>
    </source>
</evidence>
<organism evidence="2 3">
    <name type="scientific">Streblomastix strix</name>
    <dbReference type="NCBI Taxonomy" id="222440"/>
    <lineage>
        <taxon>Eukaryota</taxon>
        <taxon>Metamonada</taxon>
        <taxon>Preaxostyla</taxon>
        <taxon>Oxymonadida</taxon>
        <taxon>Streblomastigidae</taxon>
        <taxon>Streblomastix</taxon>
    </lineage>
</organism>